<evidence type="ECO:0000313" key="2">
    <source>
        <dbReference type="EMBL" id="MBB3957362.1"/>
    </source>
</evidence>
<evidence type="ECO:0000259" key="1">
    <source>
        <dbReference type="Pfam" id="PF20091"/>
    </source>
</evidence>
<accession>A0A7W6CK91</accession>
<gene>
    <name evidence="2" type="ORF">GGR38_004336</name>
</gene>
<protein>
    <recommendedName>
        <fullName evidence="1">Alpha/beta hydrolase domain-containing protein</fullName>
    </recommendedName>
</protein>
<proteinExistence type="predicted"/>
<dbReference type="EMBL" id="JACIDX010000022">
    <property type="protein sequence ID" value="MBB3957362.1"/>
    <property type="molecule type" value="Genomic_DNA"/>
</dbReference>
<sequence>MKPLRHAPFGALRYALLGATMFMSHGADARLTRIEVEKTAPDKPGYETISGRFHGEVDPKDPHNTIITDIAAAPRNARGMVEYSATFAITRPLAGSDVLFYDVPNRGNILRDPDPMGFVRVVSGWQGDLPEDVGLQTARVPVAAGLTGPVLARFVDMPAGVTSLPITGSIGRPTPRPLPVSLDTTKARLMRLKGDSAPLETIKPADWAFADCRTVPFPGTPDPARICLRGGFDPKFAYTLAYEGKDPLVLGLGFAATRDLVAFLRHAEKDDAGHPNPAGKIAYAIASGTSQSGNYVRTFVHLGFNADEAGRRVFDGVNPNIAARQVPLNLRFGVPGGAAGLFEPGSEGTLWWTRYNDKARGRGVSSFLDRCHASDTCPKVVETFGSAEFWGLRMSPGLIGTDGRADLPLPPEVRRYYFPSTTHGGSWSGGFPTGGDPTPPGCALPGNAVSSMESLRAAQMMLVAWVREGKAPLPSRYPTLKGGDLVEANAKAMGWPDIVGAPVPDGKLNSLLNYDFGPGYKTYDTSGVIGVQPPRVLGALPQRVPRVNADGNETSGVPAVALQVPLGSHLGWNVKAGGYEAGGGCGFAGGFIPFARTKAERLAHHDPRLSLEERYHDHAGFVAAVRKAVARQQAAGWLLEADAQKLIAQAEASKVLID</sequence>
<dbReference type="Proteomes" id="UP000548867">
    <property type="component" value="Unassembled WGS sequence"/>
</dbReference>
<keyword evidence="3" id="KW-1185">Reference proteome</keyword>
<organism evidence="2 3">
    <name type="scientific">Novosphingobium sediminicola</name>
    <dbReference type="NCBI Taxonomy" id="563162"/>
    <lineage>
        <taxon>Bacteria</taxon>
        <taxon>Pseudomonadati</taxon>
        <taxon>Pseudomonadota</taxon>
        <taxon>Alphaproteobacteria</taxon>
        <taxon>Sphingomonadales</taxon>
        <taxon>Sphingomonadaceae</taxon>
        <taxon>Novosphingobium</taxon>
    </lineage>
</organism>
<comment type="caution">
    <text evidence="2">The sequence shown here is derived from an EMBL/GenBank/DDBJ whole genome shotgun (WGS) entry which is preliminary data.</text>
</comment>
<dbReference type="InterPro" id="IPR045394">
    <property type="entry name" value="Abhydrolase_dom"/>
</dbReference>
<name>A0A7W6CK91_9SPHN</name>
<dbReference type="Pfam" id="PF20091">
    <property type="entry name" value="Abhydrolase_10"/>
    <property type="match status" value="1"/>
</dbReference>
<feature type="domain" description="Alpha/beta hydrolase" evidence="1">
    <location>
        <begin position="250"/>
        <end position="648"/>
    </location>
</feature>
<reference evidence="2 3" key="1">
    <citation type="submission" date="2020-08" db="EMBL/GenBank/DDBJ databases">
        <title>Genomic Encyclopedia of Type Strains, Phase IV (KMG-IV): sequencing the most valuable type-strain genomes for metagenomic binning, comparative biology and taxonomic classification.</title>
        <authorList>
            <person name="Goeker M."/>
        </authorList>
    </citation>
    <scope>NUCLEOTIDE SEQUENCE [LARGE SCALE GENOMIC DNA]</scope>
    <source>
        <strain evidence="2 3">DSM 27057</strain>
    </source>
</reference>
<evidence type="ECO:0000313" key="3">
    <source>
        <dbReference type="Proteomes" id="UP000548867"/>
    </source>
</evidence>
<dbReference type="AlphaFoldDB" id="A0A7W6CK91"/>